<keyword evidence="2" id="KW-1133">Transmembrane helix</keyword>
<keyword evidence="1" id="KW-0175">Coiled coil</keyword>
<feature type="coiled-coil region" evidence="1">
    <location>
        <begin position="8"/>
        <end position="57"/>
    </location>
</feature>
<keyword evidence="2" id="KW-0472">Membrane</keyword>
<evidence type="ECO:0000256" key="1">
    <source>
        <dbReference type="SAM" id="Coils"/>
    </source>
</evidence>
<evidence type="ECO:0000256" key="2">
    <source>
        <dbReference type="SAM" id="Phobius"/>
    </source>
</evidence>
<proteinExistence type="predicted"/>
<sequence length="242" mass="27858">MGKNLDKNINIDELKAQAEKRKQDAELELQRVEQLQQEQKEAEKQQKIDERQALLDNVATFMAQSRQEALAGNLAKAETLKGFAEDAKKLANEIQIDGEELEEDVVELPTEPFFGKGYSVARRWILTTLFTLALFAISSYLNHLVKLEGTDISMAVRSAWIDFIIKLNHWSIMWLIVDVSLLINWSVVYRFRNNHEAPEHNLISKWFLNCSDEFQVKQALYLVYAKAFSFAIMYLASPITNS</sequence>
<evidence type="ECO:0000313" key="4">
    <source>
        <dbReference type="Proteomes" id="UP001236507"/>
    </source>
</evidence>
<organism evidence="3 4">
    <name type="scientific">Flectobacillus roseus</name>
    <dbReference type="NCBI Taxonomy" id="502259"/>
    <lineage>
        <taxon>Bacteria</taxon>
        <taxon>Pseudomonadati</taxon>
        <taxon>Bacteroidota</taxon>
        <taxon>Cytophagia</taxon>
        <taxon>Cytophagales</taxon>
        <taxon>Flectobacillaceae</taxon>
        <taxon>Flectobacillus</taxon>
    </lineage>
</organism>
<protein>
    <submittedName>
        <fullName evidence="3">Uncharacterized protein</fullName>
    </submittedName>
</protein>
<gene>
    <name evidence="3" type="ORF">QM524_07145</name>
</gene>
<feature type="transmembrane region" description="Helical" evidence="2">
    <location>
        <begin position="219"/>
        <end position="237"/>
    </location>
</feature>
<name>A0ABT6Y5Y6_9BACT</name>
<dbReference type="Proteomes" id="UP001236507">
    <property type="component" value="Unassembled WGS sequence"/>
</dbReference>
<keyword evidence="4" id="KW-1185">Reference proteome</keyword>
<feature type="transmembrane region" description="Helical" evidence="2">
    <location>
        <begin position="124"/>
        <end position="141"/>
    </location>
</feature>
<reference evidence="3 4" key="1">
    <citation type="submission" date="2023-05" db="EMBL/GenBank/DDBJ databases">
        <title>Novel species of genus Flectobacillus isolated from stream in China.</title>
        <authorList>
            <person name="Lu H."/>
        </authorList>
    </citation>
    <scope>NUCLEOTIDE SEQUENCE [LARGE SCALE GENOMIC DNA]</scope>
    <source>
        <strain evidence="3 4">KCTC 42575</strain>
    </source>
</reference>
<feature type="transmembrane region" description="Helical" evidence="2">
    <location>
        <begin position="172"/>
        <end position="191"/>
    </location>
</feature>
<comment type="caution">
    <text evidence="3">The sequence shown here is derived from an EMBL/GenBank/DDBJ whole genome shotgun (WGS) entry which is preliminary data.</text>
</comment>
<evidence type="ECO:0000313" key="3">
    <source>
        <dbReference type="EMBL" id="MDI9858977.1"/>
    </source>
</evidence>
<dbReference type="EMBL" id="JASHIF010000005">
    <property type="protein sequence ID" value="MDI9858977.1"/>
    <property type="molecule type" value="Genomic_DNA"/>
</dbReference>
<dbReference type="RefSeq" id="WP_283344050.1">
    <property type="nucleotide sequence ID" value="NZ_JASHIF010000005.1"/>
</dbReference>
<keyword evidence="2" id="KW-0812">Transmembrane</keyword>
<accession>A0ABT6Y5Y6</accession>